<dbReference type="STRING" id="1307761.L21SP2_2938"/>
<dbReference type="InterPro" id="IPR036255">
    <property type="entry name" value="YgfB-like_sf"/>
</dbReference>
<dbReference type="SUPFAM" id="SSF101327">
    <property type="entry name" value="YgfB-like"/>
    <property type="match status" value="1"/>
</dbReference>
<name>V5WL47_9SPIO</name>
<dbReference type="Proteomes" id="UP000018680">
    <property type="component" value="Chromosome"/>
</dbReference>
<evidence type="ECO:0000313" key="1">
    <source>
        <dbReference type="EMBL" id="AHC16284.1"/>
    </source>
</evidence>
<gene>
    <name evidence="1" type="ORF">L21SP2_2938</name>
</gene>
<evidence type="ECO:0008006" key="3">
    <source>
        <dbReference type="Google" id="ProtNLM"/>
    </source>
</evidence>
<reference evidence="1 2" key="1">
    <citation type="journal article" date="2015" name="Stand. Genomic Sci.">
        <title>Complete genome sequence and description of Salinispira pacifica gen. nov., sp. nov., a novel spirochaete isolated form a hypersaline microbial mat.</title>
        <authorList>
            <person name="Ben Hania W."/>
            <person name="Joseph M."/>
            <person name="Schumann P."/>
            <person name="Bunk B."/>
            <person name="Fiebig A."/>
            <person name="Sproer C."/>
            <person name="Klenk H.P."/>
            <person name="Fardeau M.L."/>
            <person name="Spring S."/>
        </authorList>
    </citation>
    <scope>NUCLEOTIDE SEQUENCE [LARGE SCALE GENOMIC DNA]</scope>
    <source>
        <strain evidence="1 2">L21-RPul-D2</strain>
    </source>
</reference>
<dbReference type="Pfam" id="PF03695">
    <property type="entry name" value="UPF0149"/>
    <property type="match status" value="1"/>
</dbReference>
<dbReference type="AlphaFoldDB" id="V5WL47"/>
<keyword evidence="2" id="KW-1185">Reference proteome</keyword>
<dbReference type="KEGG" id="slr:L21SP2_2938"/>
<evidence type="ECO:0000313" key="2">
    <source>
        <dbReference type="Proteomes" id="UP000018680"/>
    </source>
</evidence>
<dbReference type="HOGENOM" id="CLU_1353829_0_0_12"/>
<dbReference type="EMBL" id="CP006939">
    <property type="protein sequence ID" value="AHC16284.1"/>
    <property type="molecule type" value="Genomic_DNA"/>
</dbReference>
<dbReference type="NCBIfam" id="TIGR02292">
    <property type="entry name" value="ygfB_yecA"/>
    <property type="match status" value="1"/>
</dbReference>
<dbReference type="RefSeq" id="WP_024269181.1">
    <property type="nucleotide sequence ID" value="NC_023035.1"/>
</dbReference>
<accession>V5WL47</accession>
<dbReference type="Gene3D" id="1.20.120.740">
    <property type="entry name" value="YgfB uncharacterised protein family UPF0149, PF03695"/>
    <property type="match status" value="1"/>
</dbReference>
<dbReference type="InterPro" id="IPR011978">
    <property type="entry name" value="YgfB-like"/>
</dbReference>
<protein>
    <recommendedName>
        <fullName evidence="3">YecA family protein</fullName>
    </recommendedName>
</protein>
<organism evidence="1 2">
    <name type="scientific">Salinispira pacifica</name>
    <dbReference type="NCBI Taxonomy" id="1307761"/>
    <lineage>
        <taxon>Bacteria</taxon>
        <taxon>Pseudomonadati</taxon>
        <taxon>Spirochaetota</taxon>
        <taxon>Spirochaetia</taxon>
        <taxon>Spirochaetales</taxon>
        <taxon>Spirochaetaceae</taxon>
        <taxon>Salinispira</taxon>
    </lineage>
</organism>
<proteinExistence type="predicted"/>
<sequence>MESRSFGVELQKLEKAAGQLAVYHQEEIPGDFWHGYLSAVALSPVALPENQWLRSMVHKESSEETAELEEDLRTMLTGVIEALHEQRFTPYFPGNMESWRECRPSQWCEGFLTGSNLWPEDLQRKAGEELIALTLPVVIFLNPDEYFHDHAPYMNEDEREELMDQSFAFLPKGLYEIPGLWDEVLKDVEDEEDEDYDFLHLN</sequence>